<feature type="transmembrane region" description="Helical" evidence="1">
    <location>
        <begin position="217"/>
        <end position="238"/>
    </location>
</feature>
<name>A0A370GZ71_9COXI</name>
<evidence type="ECO:0000256" key="1">
    <source>
        <dbReference type="SAM" id="Phobius"/>
    </source>
</evidence>
<keyword evidence="1" id="KW-0472">Membrane</keyword>
<sequence length="347" mass="39262">MLEKNNEEVVTVNETGSVQLQPIVQESGVDFFALLPRELQLDILVRAVSFEMPTFLQTIGRLEAVSHHFQKLTSALVDAPLFKGKDGEKNITTLFASMKSFKDSTALAINHRSHPAYQSYLFSRCDELERVIRAKKIREGVFERNRFIMPGGKPSRILSDAIGFMLLTGLIYGYVQFIQCSRVFVHESTGNERIECMLDPLTRFWQYLFSLDKDTSVLLAALLLGVVTGTSGFSAALVERFCHLIVDSINLMILKYKQETEFSRIAGHDEFYQLCKQMAAILKWQNILAQDEQTKGEIEAVKQSKMFGIVQKIIVLGDQLRASRTKMHPTPPQNAEAEPLLRPLIIS</sequence>
<comment type="caution">
    <text evidence="2">The sequence shown here is derived from an EMBL/GenBank/DDBJ whole genome shotgun (WGS) entry which is preliminary data.</text>
</comment>
<keyword evidence="1" id="KW-1133">Transmembrane helix</keyword>
<protein>
    <submittedName>
        <fullName evidence="2">Uncharacterized protein</fullName>
    </submittedName>
</protein>
<feature type="transmembrane region" description="Helical" evidence="1">
    <location>
        <begin position="157"/>
        <end position="175"/>
    </location>
</feature>
<keyword evidence="3" id="KW-1185">Reference proteome</keyword>
<organism evidence="2 3">
    <name type="scientific">Aquicella lusitana</name>
    <dbReference type="NCBI Taxonomy" id="254246"/>
    <lineage>
        <taxon>Bacteria</taxon>
        <taxon>Pseudomonadati</taxon>
        <taxon>Pseudomonadota</taxon>
        <taxon>Gammaproteobacteria</taxon>
        <taxon>Legionellales</taxon>
        <taxon>Coxiellaceae</taxon>
        <taxon>Aquicella</taxon>
    </lineage>
</organism>
<proteinExistence type="predicted"/>
<gene>
    <name evidence="2" type="ORF">C8D86_10223</name>
</gene>
<dbReference type="EMBL" id="QQAX01000002">
    <property type="protein sequence ID" value="RDI48596.1"/>
    <property type="molecule type" value="Genomic_DNA"/>
</dbReference>
<dbReference type="Proteomes" id="UP000254720">
    <property type="component" value="Unassembled WGS sequence"/>
</dbReference>
<evidence type="ECO:0000313" key="3">
    <source>
        <dbReference type="Proteomes" id="UP000254720"/>
    </source>
</evidence>
<accession>A0A370GZ71</accession>
<evidence type="ECO:0000313" key="2">
    <source>
        <dbReference type="EMBL" id="RDI48596.1"/>
    </source>
</evidence>
<keyword evidence="1" id="KW-0812">Transmembrane</keyword>
<dbReference type="AlphaFoldDB" id="A0A370GZ71"/>
<reference evidence="2 3" key="1">
    <citation type="submission" date="2018-07" db="EMBL/GenBank/DDBJ databases">
        <title>Genomic Encyclopedia of Type Strains, Phase IV (KMG-IV): sequencing the most valuable type-strain genomes for metagenomic binning, comparative biology and taxonomic classification.</title>
        <authorList>
            <person name="Goeker M."/>
        </authorList>
    </citation>
    <scope>NUCLEOTIDE SEQUENCE [LARGE SCALE GENOMIC DNA]</scope>
    <source>
        <strain evidence="2 3">DSM 16500</strain>
    </source>
</reference>